<dbReference type="Proteomes" id="UP000002233">
    <property type="component" value="Chromosome"/>
</dbReference>
<evidence type="ECO:0000256" key="2">
    <source>
        <dbReference type="ARBA" id="ARBA00022692"/>
    </source>
</evidence>
<dbReference type="EMBL" id="CP002183">
    <property type="protein sequence ID" value="ADM39831.1"/>
    <property type="molecule type" value="Genomic_DNA"/>
</dbReference>
<evidence type="ECO:0000256" key="4">
    <source>
        <dbReference type="ARBA" id="ARBA00023136"/>
    </source>
</evidence>
<comment type="subcellular location">
    <subcellularLocation>
        <location evidence="1">Membrane</location>
        <topology evidence="1">Multi-pass membrane protein</topology>
    </subcellularLocation>
</comment>
<dbReference type="HOGENOM" id="CLU_211888_0_0_9"/>
<accession>E0TW89</accession>
<dbReference type="AlphaFoldDB" id="E0TW89"/>
<name>E0TW89_BACSH</name>
<dbReference type="GO" id="GO:0016020">
    <property type="term" value="C:membrane"/>
    <property type="evidence" value="ECO:0007669"/>
    <property type="project" value="UniProtKB-SubCell"/>
</dbReference>
<dbReference type="GO" id="GO:0016787">
    <property type="term" value="F:hydrolase activity"/>
    <property type="evidence" value="ECO:0007669"/>
    <property type="project" value="UniProtKB-KW"/>
</dbReference>
<dbReference type="Pfam" id="PF04172">
    <property type="entry name" value="LrgB"/>
    <property type="match status" value="1"/>
</dbReference>
<keyword evidence="4 5" id="KW-0472">Membrane</keyword>
<feature type="transmembrane region" description="Helical" evidence="5">
    <location>
        <begin position="25"/>
        <end position="45"/>
    </location>
</feature>
<dbReference type="InterPro" id="IPR007300">
    <property type="entry name" value="CidB/LrgB"/>
</dbReference>
<organism evidence="6 7">
    <name type="scientific">Bacillus spizizenii (strain ATCC 23059 / NRRL B-14472 / W23)</name>
    <name type="common">Bacillus subtilis subsp. spizizenii</name>
    <dbReference type="NCBI Taxonomy" id="655816"/>
    <lineage>
        <taxon>Bacteria</taxon>
        <taxon>Bacillati</taxon>
        <taxon>Bacillota</taxon>
        <taxon>Bacilli</taxon>
        <taxon>Bacillales</taxon>
        <taxon>Bacillaceae</taxon>
        <taxon>Bacillus</taxon>
    </lineage>
</organism>
<proteinExistence type="predicted"/>
<keyword evidence="2 5" id="KW-0812">Transmembrane</keyword>
<sequence>MLLGTSAHGAGTSKAFELSSVSGTISSVSMILAAIMTLCAAPFLLSFM</sequence>
<evidence type="ECO:0000256" key="5">
    <source>
        <dbReference type="SAM" id="Phobius"/>
    </source>
</evidence>
<reference evidence="6 7" key="2">
    <citation type="journal article" date="2011" name="Microbiology">
        <title>The genome sequence of Bacillus subtilis subsp. spizizenii W23: insights into speciation within the B. subtilis complex and into the history of B. subtilis genetics.</title>
        <authorList>
            <person name="Zeigler D.R."/>
        </authorList>
    </citation>
    <scope>NUCLEOTIDE SEQUENCE [LARGE SCALE GENOMIC DNA]</scope>
    <source>
        <strain evidence="7">ATCC 23059 / NRRL B-14472 / W23</strain>
    </source>
</reference>
<protein>
    <submittedName>
        <fullName evidence="6">Anti-holin factor controlling activity of murein hydrolases</fullName>
    </submittedName>
</protein>
<gene>
    <name evidence="6" type="ordered locus">BSUW23_18985</name>
</gene>
<reference key="1">
    <citation type="submission" date="2010-08" db="EMBL/GenBank/DDBJ databases">
        <authorList>
            <person name="Zeigler D.R."/>
        </authorList>
    </citation>
    <scope>NUCLEOTIDE SEQUENCE</scope>
    <source>
        <strain>W23</strain>
    </source>
</reference>
<dbReference type="KEGG" id="bss:BSUW23_18985"/>
<evidence type="ECO:0000256" key="3">
    <source>
        <dbReference type="ARBA" id="ARBA00022989"/>
    </source>
</evidence>
<evidence type="ECO:0000313" key="7">
    <source>
        <dbReference type="Proteomes" id="UP000002233"/>
    </source>
</evidence>
<evidence type="ECO:0000313" key="6">
    <source>
        <dbReference type="EMBL" id="ADM39831.1"/>
    </source>
</evidence>
<keyword evidence="3 5" id="KW-1133">Transmembrane helix</keyword>
<keyword evidence="6" id="KW-0378">Hydrolase</keyword>
<evidence type="ECO:0000256" key="1">
    <source>
        <dbReference type="ARBA" id="ARBA00004141"/>
    </source>
</evidence>